<dbReference type="InterPro" id="IPR036388">
    <property type="entry name" value="WH-like_DNA-bd_sf"/>
</dbReference>
<dbReference type="STRING" id="354355.SAMN05660816_02941"/>
<organism evidence="1 2">
    <name type="scientific">Niastella yeongjuensis</name>
    <dbReference type="NCBI Taxonomy" id="354355"/>
    <lineage>
        <taxon>Bacteria</taxon>
        <taxon>Pseudomonadati</taxon>
        <taxon>Bacteroidota</taxon>
        <taxon>Chitinophagia</taxon>
        <taxon>Chitinophagales</taxon>
        <taxon>Chitinophagaceae</taxon>
        <taxon>Niastella</taxon>
    </lineage>
</organism>
<dbReference type="Proteomes" id="UP000192610">
    <property type="component" value="Unassembled WGS sequence"/>
</dbReference>
<dbReference type="OrthoDB" id="155998at2"/>
<comment type="caution">
    <text evidence="1">The sequence shown here is derived from an EMBL/GenBank/DDBJ whole genome shotgun (WGS) entry which is preliminary data.</text>
</comment>
<name>A0A1V9E9E9_9BACT</name>
<accession>A0A1V9E9E9</accession>
<sequence>MKQKSADRILLCIKMKGEATLALIASDLGITKEGVRQHLVKLSEDGLINTLNKSDGVGRPTTYYFLTDKALARFPDSHAQLTVDLLRSVKNLLGENALDLLIGDREKQTYSRYENELATCKNIQQKLERLTALRTEEGYMAEWKESDGDWYLTENHCPICAAATECQGFCRAELRNFKQLLGNGYEVTRVQHIITDGTKCVYKIRATDF</sequence>
<dbReference type="RefSeq" id="WP_081203172.1">
    <property type="nucleotide sequence ID" value="NZ_FOCZ01000005.1"/>
</dbReference>
<evidence type="ECO:0000313" key="1">
    <source>
        <dbReference type="EMBL" id="OQP42758.1"/>
    </source>
</evidence>
<dbReference type="InterPro" id="IPR036390">
    <property type="entry name" value="WH_DNA-bd_sf"/>
</dbReference>
<protein>
    <submittedName>
        <fullName evidence="1">Transcriptional regulator</fullName>
    </submittedName>
</protein>
<evidence type="ECO:0000313" key="2">
    <source>
        <dbReference type="Proteomes" id="UP000192610"/>
    </source>
</evidence>
<dbReference type="SUPFAM" id="SSF46785">
    <property type="entry name" value="Winged helix' DNA-binding domain"/>
    <property type="match status" value="1"/>
</dbReference>
<proteinExistence type="predicted"/>
<gene>
    <name evidence="1" type="ORF">A4H97_11370</name>
</gene>
<dbReference type="AlphaFoldDB" id="A0A1V9E9E9"/>
<dbReference type="Gene3D" id="1.10.10.10">
    <property type="entry name" value="Winged helix-like DNA-binding domain superfamily/Winged helix DNA-binding domain"/>
    <property type="match status" value="1"/>
</dbReference>
<keyword evidence="2" id="KW-1185">Reference proteome</keyword>
<dbReference type="EMBL" id="LVXG01000056">
    <property type="protein sequence ID" value="OQP42758.1"/>
    <property type="molecule type" value="Genomic_DNA"/>
</dbReference>
<reference evidence="2" key="1">
    <citation type="submission" date="2016-04" db="EMBL/GenBank/DDBJ databases">
        <authorList>
            <person name="Chen L."/>
            <person name="Zhuang W."/>
            <person name="Wang G."/>
        </authorList>
    </citation>
    <scope>NUCLEOTIDE SEQUENCE [LARGE SCALE GENOMIC DNA]</scope>
    <source>
        <strain evidence="2">17621</strain>
    </source>
</reference>